<dbReference type="PROSITE" id="PS51677">
    <property type="entry name" value="NODB"/>
    <property type="match status" value="1"/>
</dbReference>
<name>E6TWK3_EVAC2</name>
<dbReference type="PANTHER" id="PTHR10587">
    <property type="entry name" value="GLYCOSYL TRANSFERASE-RELATED"/>
    <property type="match status" value="1"/>
</dbReference>
<feature type="domain" description="NodB homology" evidence="1">
    <location>
        <begin position="46"/>
        <end position="227"/>
    </location>
</feature>
<evidence type="ECO:0000313" key="2">
    <source>
        <dbReference type="EMBL" id="ADU32266.1"/>
    </source>
</evidence>
<dbReference type="AlphaFoldDB" id="E6TWK3"/>
<dbReference type="PANTHER" id="PTHR10587:SF125">
    <property type="entry name" value="POLYSACCHARIDE DEACETYLASE YHEN-RELATED"/>
    <property type="match status" value="1"/>
</dbReference>
<sequence length="237" mass="27313">MKKLLIIIMIVALLFIGLAFLLNALSQSRSLQFFGGLVTNVETDEKVVALTFDDGPGVHTDQILHILRENDVKGTFYLTGYEIEEYFEDAKKIVDDDHEIGNHTYSHERMIFKSHAFVKEEIEKTDELIRQIGYEGEITFRPPYGRRLFVLPRYLSSQDKSTILWSLEPESYPEIASDSSKITNYVVENIEPGDIILLHVMYESRIESLNAVEGIIHELKEQGYRFVTVSELLQYES</sequence>
<gene>
    <name evidence="2" type="ordered locus">Bcell_4035</name>
</gene>
<dbReference type="EMBL" id="CP002394">
    <property type="protein sequence ID" value="ADU32266.1"/>
    <property type="molecule type" value="Genomic_DNA"/>
</dbReference>
<dbReference type="eggNOG" id="COG0726">
    <property type="taxonomic scope" value="Bacteria"/>
</dbReference>
<proteinExistence type="predicted"/>
<protein>
    <submittedName>
        <fullName evidence="2">Polysaccharide deacetylase</fullName>
    </submittedName>
</protein>
<dbReference type="KEGG" id="bco:Bcell_4035"/>
<dbReference type="Proteomes" id="UP000001401">
    <property type="component" value="Chromosome"/>
</dbReference>
<dbReference type="InterPro" id="IPR002509">
    <property type="entry name" value="NODB_dom"/>
</dbReference>
<dbReference type="RefSeq" id="WP_013490592.1">
    <property type="nucleotide sequence ID" value="NC_014829.1"/>
</dbReference>
<dbReference type="GO" id="GO:0005975">
    <property type="term" value="P:carbohydrate metabolic process"/>
    <property type="evidence" value="ECO:0007669"/>
    <property type="project" value="InterPro"/>
</dbReference>
<dbReference type="InterPro" id="IPR050248">
    <property type="entry name" value="Polysacc_deacetylase_ArnD"/>
</dbReference>
<dbReference type="SUPFAM" id="SSF88713">
    <property type="entry name" value="Glycoside hydrolase/deacetylase"/>
    <property type="match status" value="1"/>
</dbReference>
<keyword evidence="3" id="KW-1185">Reference proteome</keyword>
<dbReference type="InterPro" id="IPR011330">
    <property type="entry name" value="Glyco_hydro/deAcase_b/a-brl"/>
</dbReference>
<dbReference type="GO" id="GO:0016810">
    <property type="term" value="F:hydrolase activity, acting on carbon-nitrogen (but not peptide) bonds"/>
    <property type="evidence" value="ECO:0007669"/>
    <property type="project" value="InterPro"/>
</dbReference>
<evidence type="ECO:0000259" key="1">
    <source>
        <dbReference type="PROSITE" id="PS51677"/>
    </source>
</evidence>
<dbReference type="Gene3D" id="3.20.20.370">
    <property type="entry name" value="Glycoside hydrolase/deacetylase"/>
    <property type="match status" value="1"/>
</dbReference>
<reference evidence="2" key="1">
    <citation type="submission" date="2010-12" db="EMBL/GenBank/DDBJ databases">
        <title>Complete sequence of Bacillus cellulosilyticus DSM 2522.</title>
        <authorList>
            <consortium name="US DOE Joint Genome Institute"/>
            <person name="Lucas S."/>
            <person name="Copeland A."/>
            <person name="Lapidus A."/>
            <person name="Cheng J.-F."/>
            <person name="Bruce D."/>
            <person name="Goodwin L."/>
            <person name="Pitluck S."/>
            <person name="Chertkov O."/>
            <person name="Detter J.C."/>
            <person name="Han C."/>
            <person name="Tapia R."/>
            <person name="Land M."/>
            <person name="Hauser L."/>
            <person name="Jeffries C."/>
            <person name="Kyrpides N."/>
            <person name="Ivanova N."/>
            <person name="Mikhailova N."/>
            <person name="Brumm P."/>
            <person name="Mead D."/>
            <person name="Woyke T."/>
        </authorList>
    </citation>
    <scope>NUCLEOTIDE SEQUENCE [LARGE SCALE GENOMIC DNA]</scope>
    <source>
        <strain evidence="2">DSM 2522</strain>
    </source>
</reference>
<dbReference type="Pfam" id="PF01522">
    <property type="entry name" value="Polysacc_deac_1"/>
    <property type="match status" value="1"/>
</dbReference>
<evidence type="ECO:0000313" key="3">
    <source>
        <dbReference type="Proteomes" id="UP000001401"/>
    </source>
</evidence>
<dbReference type="STRING" id="649639.Bcell_4035"/>
<accession>E6TWK3</accession>
<organism evidence="2 3">
    <name type="scientific">Evansella cellulosilytica (strain ATCC 21833 / DSM 2522 / FERM P-1141 / JCM 9156 / N-4)</name>
    <name type="common">Bacillus cellulosilyticus</name>
    <dbReference type="NCBI Taxonomy" id="649639"/>
    <lineage>
        <taxon>Bacteria</taxon>
        <taxon>Bacillati</taxon>
        <taxon>Bacillota</taxon>
        <taxon>Bacilli</taxon>
        <taxon>Bacillales</taxon>
        <taxon>Bacillaceae</taxon>
        <taxon>Evansella</taxon>
    </lineage>
</organism>
<dbReference type="HOGENOM" id="CLU_021264_0_3_9"/>
<dbReference type="OrthoDB" id="9812065at2"/>